<name>A0A371EWT8_MUCPR</name>
<organism evidence="1 2">
    <name type="scientific">Mucuna pruriens</name>
    <name type="common">Velvet bean</name>
    <name type="synonym">Dolichos pruriens</name>
    <dbReference type="NCBI Taxonomy" id="157652"/>
    <lineage>
        <taxon>Eukaryota</taxon>
        <taxon>Viridiplantae</taxon>
        <taxon>Streptophyta</taxon>
        <taxon>Embryophyta</taxon>
        <taxon>Tracheophyta</taxon>
        <taxon>Spermatophyta</taxon>
        <taxon>Magnoliopsida</taxon>
        <taxon>eudicotyledons</taxon>
        <taxon>Gunneridae</taxon>
        <taxon>Pentapetalae</taxon>
        <taxon>rosids</taxon>
        <taxon>fabids</taxon>
        <taxon>Fabales</taxon>
        <taxon>Fabaceae</taxon>
        <taxon>Papilionoideae</taxon>
        <taxon>50 kb inversion clade</taxon>
        <taxon>NPAAA clade</taxon>
        <taxon>indigoferoid/millettioid clade</taxon>
        <taxon>Phaseoleae</taxon>
        <taxon>Mucuna</taxon>
    </lineage>
</organism>
<protein>
    <submittedName>
        <fullName evidence="1">Uncharacterized protein</fullName>
    </submittedName>
</protein>
<proteinExistence type="predicted"/>
<gene>
    <name evidence="1" type="ORF">CR513_50287</name>
</gene>
<reference evidence="1" key="1">
    <citation type="submission" date="2018-05" db="EMBL/GenBank/DDBJ databases">
        <title>Draft genome of Mucuna pruriens seed.</title>
        <authorList>
            <person name="Nnadi N.E."/>
            <person name="Vos R."/>
            <person name="Hasami M.H."/>
            <person name="Devisetty U.K."/>
            <person name="Aguiy J.C."/>
        </authorList>
    </citation>
    <scope>NUCLEOTIDE SEQUENCE [LARGE SCALE GENOMIC DNA]</scope>
    <source>
        <strain evidence="1">JCA_2017</strain>
    </source>
</reference>
<sequence length="284" mass="31009">MNSLVTRLLWVPTITKGDSIAVENSAMVASHGRGRSGCGTRGMLRNGRGGREYQEFLRLKSNNHVQSSASPSVSTAYISHSMGSQGPCIVGSIASDHIFGNDSMFSSISLPKFPHFISLANGSKMDWNTSQLIGEGHESRGLYYLKNSPSMSCFASVSPKLLHNRLGYPSLAKLKYLGTKPSESCDSASSGLRTGWIGLLATRFSKTLTNTNTYFPLSFSRTSTYGLSVEFTLTYYATKDINMERKAPTKTPSEALPPHSCKIASNQLQHSECHMPKFTDVKDN</sequence>
<evidence type="ECO:0000313" key="1">
    <source>
        <dbReference type="EMBL" id="RDX70464.1"/>
    </source>
</evidence>
<dbReference type="AlphaFoldDB" id="A0A371EWT8"/>
<dbReference type="EMBL" id="QJKJ01011696">
    <property type="protein sequence ID" value="RDX70464.1"/>
    <property type="molecule type" value="Genomic_DNA"/>
</dbReference>
<dbReference type="Proteomes" id="UP000257109">
    <property type="component" value="Unassembled WGS sequence"/>
</dbReference>
<feature type="non-terminal residue" evidence="1">
    <location>
        <position position="1"/>
    </location>
</feature>
<accession>A0A371EWT8</accession>
<keyword evidence="2" id="KW-1185">Reference proteome</keyword>
<dbReference type="OrthoDB" id="1929700at2759"/>
<comment type="caution">
    <text evidence="1">The sequence shown here is derived from an EMBL/GenBank/DDBJ whole genome shotgun (WGS) entry which is preliminary data.</text>
</comment>
<evidence type="ECO:0000313" key="2">
    <source>
        <dbReference type="Proteomes" id="UP000257109"/>
    </source>
</evidence>